<dbReference type="PANTHER" id="PTHR43649">
    <property type="entry name" value="ARABINOSE-BINDING PROTEIN-RELATED"/>
    <property type="match status" value="1"/>
</dbReference>
<dbReference type="SUPFAM" id="SSF53850">
    <property type="entry name" value="Periplasmic binding protein-like II"/>
    <property type="match status" value="1"/>
</dbReference>
<reference evidence="1 2" key="1">
    <citation type="submission" date="2019-11" db="EMBL/GenBank/DDBJ databases">
        <authorList>
            <person name="Li X.-J."/>
            <person name="Feng X.-M."/>
        </authorList>
    </citation>
    <scope>NUCLEOTIDE SEQUENCE [LARGE SCALE GENOMIC DNA]</scope>
    <source>
        <strain evidence="1 2">XMNu-373</strain>
    </source>
</reference>
<comment type="caution">
    <text evidence="1">The sequence shown here is derived from an EMBL/GenBank/DDBJ whole genome shotgun (WGS) entry which is preliminary data.</text>
</comment>
<protein>
    <submittedName>
        <fullName evidence="1">Extracellular solute-binding protein</fullName>
    </submittedName>
</protein>
<dbReference type="EMBL" id="WLZY01000016">
    <property type="protein sequence ID" value="NDL60954.1"/>
    <property type="molecule type" value="Genomic_DNA"/>
</dbReference>
<dbReference type="Gene3D" id="3.40.190.10">
    <property type="entry name" value="Periplasmic binding protein-like II"/>
    <property type="match status" value="2"/>
</dbReference>
<keyword evidence="2" id="KW-1185">Reference proteome</keyword>
<dbReference type="PANTHER" id="PTHR43649:SF17">
    <property type="entry name" value="ABC TRANSPORTER SOLUTE BINDING PROTEIN-SUGAR TRANSPORT"/>
    <property type="match status" value="1"/>
</dbReference>
<name>A0A7K3MCI1_9ACTN</name>
<dbReference type="InterPro" id="IPR006059">
    <property type="entry name" value="SBP"/>
</dbReference>
<dbReference type="Proteomes" id="UP000460435">
    <property type="component" value="Unassembled WGS sequence"/>
</dbReference>
<accession>A0A7K3MCI1</accession>
<organism evidence="1 2">
    <name type="scientific">Phytoactinopolyspora mesophila</name>
    <dbReference type="NCBI Taxonomy" id="2650750"/>
    <lineage>
        <taxon>Bacteria</taxon>
        <taxon>Bacillati</taxon>
        <taxon>Actinomycetota</taxon>
        <taxon>Actinomycetes</taxon>
        <taxon>Jiangellales</taxon>
        <taxon>Jiangellaceae</taxon>
        <taxon>Phytoactinopolyspora</taxon>
    </lineage>
</organism>
<dbReference type="InterPro" id="IPR050490">
    <property type="entry name" value="Bact_solute-bd_prot1"/>
</dbReference>
<evidence type="ECO:0000313" key="1">
    <source>
        <dbReference type="EMBL" id="NDL60954.1"/>
    </source>
</evidence>
<dbReference type="CDD" id="cd13583">
    <property type="entry name" value="PBP2_AlgQ_like_4"/>
    <property type="match status" value="1"/>
</dbReference>
<dbReference type="Pfam" id="PF01547">
    <property type="entry name" value="SBP_bac_1"/>
    <property type="match status" value="1"/>
</dbReference>
<sequence>MPFPAASDHEGLPHGASFRVDRRDRSLSLSRSNFSGKNACHLGQLRVDNHIDPVVTSCLQEIDLFQLGDPHRAGIPRRRGIDMRLRYVLPTFVATASLTLAACSGDGGGGSSSEETDPSALMQGAMESYEAGDQFTATEPLNFSILWTEWPELPIKDSWEFFDVLEERTNVTLETTVIPLSDHVEKRSLLISAGDAPQIIPLVYSGEDRQFAASRAVLPVSDYLDYMPHFNKLIDDWDLEELLDTLRQDDGKLYMLPGLLEVSVPMFTLLVRKDTFDELGLDIPDTWEGFREAFLEIKQAHPDSYPLQDGFEGGSLLNYAARAFGTQAGWGFGNGVQWDDDAGQYEFAATSDEYREMLEFFHGLVDDGLLDPESFTTTTDGVERVERKIANGEAFAGSGASGTLLEWSVALDETVGEDNYELVQVPPPAGPAGAVVEPRGFWHGFMITADAKDSPDFIALIQFLDWLYYSPESREFLRWGVEGEQYTKDADGNITLEPDYTWATRKINPSGSIDIATDLGYSGFLAESTESLELRSSYDSQQTVDYIEQVLETRTPLPPPPPAPLTEEELEQSSLLFTALNDTVNTSNLQFILGERPLSEWDSYVAELEAQGLQSYVDLVNGAQQRFAESN</sequence>
<dbReference type="AlphaFoldDB" id="A0A7K3MCI1"/>
<evidence type="ECO:0000313" key="2">
    <source>
        <dbReference type="Proteomes" id="UP000460435"/>
    </source>
</evidence>
<gene>
    <name evidence="1" type="ORF">F7O44_28150</name>
</gene>
<proteinExistence type="predicted"/>